<dbReference type="STRING" id="379066.GAU_2224"/>
<dbReference type="HOGENOM" id="CLU_024709_0_0_0"/>
<dbReference type="eggNOG" id="COG3191">
    <property type="taxonomic scope" value="Bacteria"/>
</dbReference>
<keyword evidence="2" id="KW-0732">Signal</keyword>
<evidence type="ECO:0000313" key="4">
    <source>
        <dbReference type="Proteomes" id="UP000002209"/>
    </source>
</evidence>
<proteinExistence type="inferred from homology"/>
<evidence type="ECO:0000256" key="2">
    <source>
        <dbReference type="SAM" id="SignalP"/>
    </source>
</evidence>
<gene>
    <name evidence="3" type="primary">dmpA</name>
    <name evidence="3" type="ordered locus">GAU_2224</name>
</gene>
<keyword evidence="3" id="KW-0378">Hydrolase</keyword>
<dbReference type="RefSeq" id="WP_012683713.1">
    <property type="nucleotide sequence ID" value="NC_012489.1"/>
</dbReference>
<dbReference type="EMBL" id="AP009153">
    <property type="protein sequence ID" value="BAH39266.1"/>
    <property type="molecule type" value="Genomic_DNA"/>
</dbReference>
<feature type="chain" id="PRO_5002906650" evidence="2">
    <location>
        <begin position="26"/>
        <end position="390"/>
    </location>
</feature>
<dbReference type="SUPFAM" id="SSF56266">
    <property type="entry name" value="DmpA/ArgJ-like"/>
    <property type="match status" value="1"/>
</dbReference>
<accession>C1A9T9</accession>
<dbReference type="AlphaFoldDB" id="C1A9T9"/>
<keyword evidence="3" id="KW-0645">Protease</keyword>
<evidence type="ECO:0000256" key="1">
    <source>
        <dbReference type="ARBA" id="ARBA00007068"/>
    </source>
</evidence>
<sequence>MRQRLRRAALGAAFLMIGMGTRVDAQPTRARALGLAPGIFTPGRHNAITDVEGVKVGQVTISEGDSLRTGVTAIVPHGGDLFRDRVPAALHVGNGFGKLLGVTQLRELGEIETPIVLTCTLCIWQAGDALAQWMLARPENAGVRSINPVVGETNDGQLNATRARPGIGAAVQRALASATDGPVMEGSVGAGHGTVMFGWKGGIGTSSRVLPATLGGFRIGVLVQGNYGGVLQMMGAPIGQQLGRYAFQRDVAPANNRSPGDAGAEHGDGSCMIVIATDAPILSRNLERLAARAVMGLARTGSSASNGSGDYVLAFSTASKVRRNPDAVVNTNEELGNDQMSALFQAVTEATEEALYNALLMATPVSSRSSRVNPLPVDSVRLLLRARGIR</sequence>
<dbReference type="KEGG" id="gau:GAU_2224"/>
<reference evidence="4" key="1">
    <citation type="submission" date="2006-03" db="EMBL/GenBank/DDBJ databases">
        <title>Complete genome sequence of Gemmatimonas aurantiaca T-27 that represents a novel phylum Gemmatimonadetes.</title>
        <authorList>
            <person name="Takasaki K."/>
            <person name="Ichikawa N."/>
            <person name="Miura H."/>
            <person name="Matsushita S."/>
            <person name="Watanabe Y."/>
            <person name="Oguchi A."/>
            <person name="Ankai A."/>
            <person name="Yashiro I."/>
            <person name="Takahashi M."/>
            <person name="Terui Y."/>
            <person name="Fukui S."/>
            <person name="Yokoyama H."/>
            <person name="Tanikawa S."/>
            <person name="Hanada S."/>
            <person name="Kamagata Y."/>
            <person name="Fujita N."/>
        </authorList>
    </citation>
    <scope>NUCLEOTIDE SEQUENCE [LARGE SCALE GENOMIC DNA]</scope>
    <source>
        <strain evidence="4">T-27 / DSM 14586 / JCM 11422 / NBRC 100505</strain>
    </source>
</reference>
<dbReference type="PANTHER" id="PTHR36512:SF3">
    <property type="entry name" value="BLR5678 PROTEIN"/>
    <property type="match status" value="1"/>
</dbReference>
<dbReference type="InterPro" id="IPR005321">
    <property type="entry name" value="Peptidase_S58_DmpA"/>
</dbReference>
<feature type="signal peptide" evidence="2">
    <location>
        <begin position="1"/>
        <end position="25"/>
    </location>
</feature>
<evidence type="ECO:0000313" key="3">
    <source>
        <dbReference type="EMBL" id="BAH39266.1"/>
    </source>
</evidence>
<dbReference type="Proteomes" id="UP000002209">
    <property type="component" value="Chromosome"/>
</dbReference>
<dbReference type="InterPro" id="IPR016117">
    <property type="entry name" value="ArgJ-like_dom_sf"/>
</dbReference>
<dbReference type="PANTHER" id="PTHR36512">
    <property type="entry name" value="D-AMINOPEPTIDASE"/>
    <property type="match status" value="1"/>
</dbReference>
<dbReference type="Gene3D" id="3.60.70.12">
    <property type="entry name" value="L-amino peptidase D-ALA esterase/amidase"/>
    <property type="match status" value="1"/>
</dbReference>
<keyword evidence="3" id="KW-0031">Aminopeptidase</keyword>
<dbReference type="GO" id="GO:0004177">
    <property type="term" value="F:aminopeptidase activity"/>
    <property type="evidence" value="ECO:0007669"/>
    <property type="project" value="UniProtKB-KW"/>
</dbReference>
<dbReference type="EC" id="3.4.11.19" evidence="3"/>
<keyword evidence="4" id="KW-1185">Reference proteome</keyword>
<name>C1A9T9_GEMAT</name>
<comment type="similarity">
    <text evidence="1">Belongs to the peptidase S58 family.</text>
</comment>
<dbReference type="Pfam" id="PF03576">
    <property type="entry name" value="Peptidase_S58"/>
    <property type="match status" value="1"/>
</dbReference>
<protein>
    <submittedName>
        <fullName evidence="3">D-aminopeptidase</fullName>
        <ecNumber evidence="3">3.4.11.19</ecNumber>
    </submittedName>
</protein>
<organism evidence="3 4">
    <name type="scientific">Gemmatimonas aurantiaca (strain DSM 14586 / JCM 11422 / NBRC 100505 / T-27)</name>
    <dbReference type="NCBI Taxonomy" id="379066"/>
    <lineage>
        <taxon>Bacteria</taxon>
        <taxon>Pseudomonadati</taxon>
        <taxon>Gemmatimonadota</taxon>
        <taxon>Gemmatimonadia</taxon>
        <taxon>Gemmatimonadales</taxon>
        <taxon>Gemmatimonadaceae</taxon>
        <taxon>Gemmatimonas</taxon>
    </lineage>
</organism>